<dbReference type="Proteomes" id="UP000281431">
    <property type="component" value="Unassembled WGS sequence"/>
</dbReference>
<protein>
    <submittedName>
        <fullName evidence="2">Universal stress protein</fullName>
    </submittedName>
</protein>
<name>A0A3N6PNA9_NATCH</name>
<evidence type="ECO:0000259" key="1">
    <source>
        <dbReference type="Pfam" id="PF00582"/>
    </source>
</evidence>
<dbReference type="InterPro" id="IPR006016">
    <property type="entry name" value="UspA"/>
</dbReference>
<accession>A0A3N6PNA9</accession>
<dbReference type="AlphaFoldDB" id="A0A3N6PNA9"/>
<gene>
    <name evidence="2" type="ORF">EA472_00955</name>
</gene>
<organism evidence="2 3">
    <name type="scientific">Natrarchaeobius chitinivorans</name>
    <dbReference type="NCBI Taxonomy" id="1679083"/>
    <lineage>
        <taxon>Archaea</taxon>
        <taxon>Methanobacteriati</taxon>
        <taxon>Methanobacteriota</taxon>
        <taxon>Stenosarchaea group</taxon>
        <taxon>Halobacteria</taxon>
        <taxon>Halobacteriales</taxon>
        <taxon>Natrialbaceae</taxon>
        <taxon>Natrarchaeobius</taxon>
    </lineage>
</organism>
<dbReference type="Pfam" id="PF00582">
    <property type="entry name" value="Usp"/>
    <property type="match status" value="1"/>
</dbReference>
<dbReference type="EMBL" id="REFZ01000001">
    <property type="protein sequence ID" value="RQH03190.1"/>
    <property type="molecule type" value="Genomic_DNA"/>
</dbReference>
<keyword evidence="3" id="KW-1185">Reference proteome</keyword>
<evidence type="ECO:0000313" key="2">
    <source>
        <dbReference type="EMBL" id="RQH03190.1"/>
    </source>
</evidence>
<proteinExistence type="predicted"/>
<reference evidence="2 3" key="1">
    <citation type="submission" date="2018-10" db="EMBL/GenBank/DDBJ databases">
        <title>Natrarchaeobius chitinivorans gen. nov., sp. nov., and Natrarchaeobius haloalkaliphilus sp. nov., alkaliphilic, chitin-utilizing haloarchaea from hypersaline alkaline lakes.</title>
        <authorList>
            <person name="Sorokin D.Y."/>
            <person name="Elcheninov A.G."/>
            <person name="Kostrikina N.A."/>
            <person name="Bale N.J."/>
            <person name="Sinninghe Damste J.S."/>
            <person name="Khijniak T.V."/>
            <person name="Kublanov I.V."/>
            <person name="Toshchakov S.V."/>
        </authorList>
    </citation>
    <scope>NUCLEOTIDE SEQUENCE [LARGE SCALE GENOMIC DNA]</scope>
    <source>
        <strain evidence="2 3">AArcht7</strain>
    </source>
</reference>
<evidence type="ECO:0000313" key="3">
    <source>
        <dbReference type="Proteomes" id="UP000281431"/>
    </source>
</evidence>
<dbReference type="SUPFAM" id="SSF52402">
    <property type="entry name" value="Adenine nucleotide alpha hydrolases-like"/>
    <property type="match status" value="1"/>
</dbReference>
<dbReference type="InterPro" id="IPR014729">
    <property type="entry name" value="Rossmann-like_a/b/a_fold"/>
</dbReference>
<feature type="domain" description="UspA" evidence="1">
    <location>
        <begin position="36"/>
        <end position="123"/>
    </location>
</feature>
<sequence>MHSLVGSDSVHTTAAICDYLDDRLSPGDTVTVVAVASTTDPTARRDCQDALNAASVRLTATASVDTRLCNGDPAAVLLEAAAETDPDEIVVGSHGWHSDESQPVGATVETILERANRPAVVVPTSTE</sequence>
<comment type="caution">
    <text evidence="2">The sequence shown here is derived from an EMBL/GenBank/DDBJ whole genome shotgun (WGS) entry which is preliminary data.</text>
</comment>
<dbReference type="Gene3D" id="3.40.50.620">
    <property type="entry name" value="HUPs"/>
    <property type="match status" value="1"/>
</dbReference>
<dbReference type="OrthoDB" id="157454at2157"/>